<comment type="function">
    <text evidence="5">Involved in formation and maintenance of cell shape.</text>
</comment>
<gene>
    <name evidence="7" type="primary">mreC</name>
    <name evidence="7" type="ORF">C7B46_05250</name>
</gene>
<keyword evidence="3 5" id="KW-0133">Cell shape</keyword>
<evidence type="ECO:0000259" key="6">
    <source>
        <dbReference type="Pfam" id="PF04085"/>
    </source>
</evidence>
<comment type="similarity">
    <text evidence="1 5">Belongs to the MreC family.</text>
</comment>
<evidence type="ECO:0000256" key="5">
    <source>
        <dbReference type="PIRNR" id="PIRNR038471"/>
    </source>
</evidence>
<dbReference type="InterPro" id="IPR055342">
    <property type="entry name" value="MreC_beta-barrel_core"/>
</dbReference>
<sequence>MGGFFYKWRRPLITILAVMVLAVSLSYTAHVRGRVVELSNLVGTIVSPASSSLAFIGHQAGVGVSTVGQLFTLQAQNRELKQKLLLYNSMKLELSEVLAANSRLRGLLGLQQTLSSWKLLPASIIARNPDNWFSTLVIDRGSSSGVKTGMSVIVPQGVVGRIVAVSSTSSTVMLILDPNSGVGAMDTRSQAAGVLLGQDPITGLLKFQLFSHRPDILPGDAVVTSGFSQYYPKGLLLGQVTSVSRVQFGLTEVATVEPSVDFNRLQSVMVVLSHPTGTSAPPIYGGGNS</sequence>
<dbReference type="GO" id="GO:0008360">
    <property type="term" value="P:regulation of cell shape"/>
    <property type="evidence" value="ECO:0007669"/>
    <property type="project" value="UniProtKB-KW"/>
</dbReference>
<dbReference type="GO" id="GO:0005886">
    <property type="term" value="C:plasma membrane"/>
    <property type="evidence" value="ECO:0007669"/>
    <property type="project" value="TreeGrafter"/>
</dbReference>
<evidence type="ECO:0000313" key="7">
    <source>
        <dbReference type="EMBL" id="PSR34534.1"/>
    </source>
</evidence>
<dbReference type="Pfam" id="PF04085">
    <property type="entry name" value="MreC"/>
    <property type="match status" value="1"/>
</dbReference>
<feature type="domain" description="Rod shape-determining protein MreC beta-barrel core" evidence="6">
    <location>
        <begin position="124"/>
        <end position="271"/>
    </location>
</feature>
<dbReference type="AlphaFoldDB" id="A0A2T2XJ51"/>
<accession>A0A2T2XJ51</accession>
<evidence type="ECO:0000256" key="1">
    <source>
        <dbReference type="ARBA" id="ARBA00009369"/>
    </source>
</evidence>
<dbReference type="InterPro" id="IPR042175">
    <property type="entry name" value="Cell/Rod_MreC_2"/>
</dbReference>
<evidence type="ECO:0000256" key="3">
    <source>
        <dbReference type="ARBA" id="ARBA00022960"/>
    </source>
</evidence>
<evidence type="ECO:0000256" key="2">
    <source>
        <dbReference type="ARBA" id="ARBA00013855"/>
    </source>
</evidence>
<dbReference type="Proteomes" id="UP000242972">
    <property type="component" value="Unassembled WGS sequence"/>
</dbReference>
<dbReference type="InterPro" id="IPR042177">
    <property type="entry name" value="Cell/Rod_1"/>
</dbReference>
<dbReference type="EMBL" id="PXYW01000008">
    <property type="protein sequence ID" value="PSR34534.1"/>
    <property type="molecule type" value="Genomic_DNA"/>
</dbReference>
<dbReference type="PIRSF" id="PIRSF038471">
    <property type="entry name" value="MreC"/>
    <property type="match status" value="1"/>
</dbReference>
<name>A0A2T2XJ51_9FIRM</name>
<dbReference type="Gene3D" id="2.40.10.350">
    <property type="entry name" value="Rod shape-determining protein MreC, domain 2"/>
    <property type="match status" value="1"/>
</dbReference>
<protein>
    <recommendedName>
        <fullName evidence="2 5">Cell shape-determining protein MreC</fullName>
    </recommendedName>
    <alternativeName>
        <fullName evidence="4 5">Cell shape protein MreC</fullName>
    </alternativeName>
</protein>
<dbReference type="PANTHER" id="PTHR34138">
    <property type="entry name" value="CELL SHAPE-DETERMINING PROTEIN MREC"/>
    <property type="match status" value="1"/>
</dbReference>
<reference evidence="7 8" key="1">
    <citation type="journal article" date="2014" name="BMC Genomics">
        <title>Comparison of environmental and isolate Sulfobacillus genomes reveals diverse carbon, sulfur, nitrogen, and hydrogen metabolisms.</title>
        <authorList>
            <person name="Justice N.B."/>
            <person name="Norman A."/>
            <person name="Brown C.T."/>
            <person name="Singh A."/>
            <person name="Thomas B.C."/>
            <person name="Banfield J.F."/>
        </authorList>
    </citation>
    <scope>NUCLEOTIDE SEQUENCE [LARGE SCALE GENOMIC DNA]</scope>
    <source>
        <strain evidence="7">AMDSBA4</strain>
    </source>
</reference>
<dbReference type="Gene3D" id="2.40.10.340">
    <property type="entry name" value="Rod shape-determining protein MreC, domain 1"/>
    <property type="match status" value="1"/>
</dbReference>
<dbReference type="NCBIfam" id="TIGR00219">
    <property type="entry name" value="mreC"/>
    <property type="match status" value="1"/>
</dbReference>
<evidence type="ECO:0000256" key="4">
    <source>
        <dbReference type="ARBA" id="ARBA00032089"/>
    </source>
</evidence>
<proteinExistence type="inferred from homology"/>
<organism evidence="7 8">
    <name type="scientific">Sulfobacillus benefaciens</name>
    <dbReference type="NCBI Taxonomy" id="453960"/>
    <lineage>
        <taxon>Bacteria</taxon>
        <taxon>Bacillati</taxon>
        <taxon>Bacillota</taxon>
        <taxon>Clostridia</taxon>
        <taxon>Eubacteriales</taxon>
        <taxon>Clostridiales Family XVII. Incertae Sedis</taxon>
        <taxon>Sulfobacillus</taxon>
    </lineage>
</organism>
<comment type="caution">
    <text evidence="7">The sequence shown here is derived from an EMBL/GenBank/DDBJ whole genome shotgun (WGS) entry which is preliminary data.</text>
</comment>
<evidence type="ECO:0000313" key="8">
    <source>
        <dbReference type="Proteomes" id="UP000242972"/>
    </source>
</evidence>
<dbReference type="InterPro" id="IPR007221">
    <property type="entry name" value="MreC"/>
</dbReference>
<dbReference type="PANTHER" id="PTHR34138:SF1">
    <property type="entry name" value="CELL SHAPE-DETERMINING PROTEIN MREC"/>
    <property type="match status" value="1"/>
</dbReference>